<feature type="compositionally biased region" description="Basic and acidic residues" evidence="1">
    <location>
        <begin position="16"/>
        <end position="31"/>
    </location>
</feature>
<keyword evidence="4" id="KW-1185">Reference proteome</keyword>
<dbReference type="SUPFAM" id="SSF51294">
    <property type="entry name" value="Hedgehog/intein (Hint) domain"/>
    <property type="match status" value="1"/>
</dbReference>
<dbReference type="Proteomes" id="UP000198804">
    <property type="component" value="Unassembled WGS sequence"/>
</dbReference>
<proteinExistence type="predicted"/>
<evidence type="ECO:0000313" key="4">
    <source>
        <dbReference type="Proteomes" id="UP000198804"/>
    </source>
</evidence>
<dbReference type="STRING" id="414703.SAMN04488125_101254"/>
<dbReference type="OrthoDB" id="7314239at2"/>
<reference evidence="4" key="1">
    <citation type="submission" date="2016-10" db="EMBL/GenBank/DDBJ databases">
        <authorList>
            <person name="Varghese N."/>
            <person name="Submissions S."/>
        </authorList>
    </citation>
    <scope>NUCLEOTIDE SEQUENCE [LARGE SCALE GENOMIC DNA]</scope>
    <source>
        <strain evidence="4">CGMCC 1.6474</strain>
    </source>
</reference>
<sequence>MSDDPHPHSPADAGAETDRGGATEPRPEGDGPSRAGEGEGQPAATEAAPVADDAPVAEAVKVAEDVPAGAFGGFVAGTHLATADGPAAVESLSVGTVLVTAGGVRRPIRWIGQRTVSCHGRTDRQPVRIAAHAFGEGRPERDLLVSPGHGLCLDVLGEVLIPAARLVNGTTLARIALESVTYWHVELGGHDILLAEGQPAESCRDTGHRRLFTAAGEGHVSPSEAAIRLAATGACRPIHEEGVMIEVLRTRLADRARSLGWHLSEASLAGLHLVADGRTIQPDVNGLVVRFVLPTEARDVRLVSDASIAAHVLPGSTDERQLGVAVAELSIDDGLTGLRRIALDDPRLETGFHPLDGQGGDDNGARWRWTDGGAVLPAALWEGCRGTVVFLRITLSCPPLPRWIGPREAAGVVDLAGFRRPQ</sequence>
<feature type="region of interest" description="Disordered" evidence="1">
    <location>
        <begin position="1"/>
        <end position="50"/>
    </location>
</feature>
<evidence type="ECO:0000256" key="1">
    <source>
        <dbReference type="SAM" id="MobiDB-lite"/>
    </source>
</evidence>
<evidence type="ECO:0000259" key="2">
    <source>
        <dbReference type="Pfam" id="PF13403"/>
    </source>
</evidence>
<dbReference type="InterPro" id="IPR036844">
    <property type="entry name" value="Hint_dom_sf"/>
</dbReference>
<protein>
    <submittedName>
        <fullName evidence="3">Hint domain-containing protein</fullName>
    </submittedName>
</protein>
<name>A0A1I3YJX3_9HYPH</name>
<organism evidence="3 4">
    <name type="scientific">Methylorubrum salsuginis</name>
    <dbReference type="NCBI Taxonomy" id="414703"/>
    <lineage>
        <taxon>Bacteria</taxon>
        <taxon>Pseudomonadati</taxon>
        <taxon>Pseudomonadota</taxon>
        <taxon>Alphaproteobacteria</taxon>
        <taxon>Hyphomicrobiales</taxon>
        <taxon>Methylobacteriaceae</taxon>
        <taxon>Methylorubrum</taxon>
    </lineage>
</organism>
<dbReference type="AlphaFoldDB" id="A0A1I3YJX3"/>
<accession>A0A1I3YJX3</accession>
<gene>
    <name evidence="3" type="ORF">SAMN04488125_101254</name>
</gene>
<dbReference type="Pfam" id="PF13403">
    <property type="entry name" value="Hint_2"/>
    <property type="match status" value="1"/>
</dbReference>
<dbReference type="RefSeq" id="WP_091941143.1">
    <property type="nucleotide sequence ID" value="NZ_FOSV01000001.1"/>
</dbReference>
<dbReference type="InterPro" id="IPR028992">
    <property type="entry name" value="Hedgehog/Intein_dom"/>
</dbReference>
<feature type="domain" description="Hedgehog/Intein (Hint)" evidence="2">
    <location>
        <begin position="73"/>
        <end position="205"/>
    </location>
</feature>
<evidence type="ECO:0000313" key="3">
    <source>
        <dbReference type="EMBL" id="SFK32237.1"/>
    </source>
</evidence>
<dbReference type="EMBL" id="FOSV01000001">
    <property type="protein sequence ID" value="SFK32237.1"/>
    <property type="molecule type" value="Genomic_DNA"/>
</dbReference>